<keyword evidence="2" id="KW-1185">Reference proteome</keyword>
<organism evidence="1 2">
    <name type="scientific">Kuenenia stuttgartiensis</name>
    <dbReference type="NCBI Taxonomy" id="174633"/>
    <lineage>
        <taxon>Bacteria</taxon>
        <taxon>Pseudomonadati</taxon>
        <taxon>Planctomycetota</taxon>
        <taxon>Candidatus Brocadiia</taxon>
        <taxon>Candidatus Brocadiales</taxon>
        <taxon>Candidatus Brocadiaceae</taxon>
        <taxon>Candidatus Kuenenia</taxon>
    </lineage>
</organism>
<dbReference type="OrthoDB" id="5421571at2"/>
<reference evidence="2" key="1">
    <citation type="submission" date="2017-10" db="EMBL/GenBank/DDBJ databases">
        <authorList>
            <person name="Frank J."/>
        </authorList>
    </citation>
    <scope>NUCLEOTIDE SEQUENCE [LARGE SCALE GENOMIC DNA]</scope>
</reference>
<dbReference type="Pfam" id="PF00226">
    <property type="entry name" value="DnaJ"/>
    <property type="match status" value="1"/>
</dbReference>
<proteinExistence type="predicted"/>
<name>A0A2C9CET2_KUEST</name>
<protein>
    <submittedName>
        <fullName evidence="1">Uncharacterized protein</fullName>
    </submittedName>
</protein>
<accession>A0A2C9CET2</accession>
<dbReference type="EMBL" id="LT934425">
    <property type="protein sequence ID" value="SOH04196.1"/>
    <property type="molecule type" value="Genomic_DNA"/>
</dbReference>
<sequence length="98" mass="11453">MTPYEILGIGLSADDATIRNAYLELVKKHPPDRAPEMFKKIANAYDLIRDERKRLHYYVFNRDMPINRPFEALLLHAGVTNKRKPPSFERLKELLSDV</sequence>
<dbReference type="AlphaFoldDB" id="A0A2C9CET2"/>
<dbReference type="InterPro" id="IPR001623">
    <property type="entry name" value="DnaJ_domain"/>
</dbReference>
<dbReference type="SMART" id="SM00271">
    <property type="entry name" value="DnaJ"/>
    <property type="match status" value="1"/>
</dbReference>
<dbReference type="SUPFAM" id="SSF46565">
    <property type="entry name" value="Chaperone J-domain"/>
    <property type="match status" value="1"/>
</dbReference>
<dbReference type="PROSITE" id="PS50076">
    <property type="entry name" value="DNAJ_2"/>
    <property type="match status" value="1"/>
</dbReference>
<evidence type="ECO:0000313" key="2">
    <source>
        <dbReference type="Proteomes" id="UP000221734"/>
    </source>
</evidence>
<dbReference type="InterPro" id="IPR036869">
    <property type="entry name" value="J_dom_sf"/>
</dbReference>
<dbReference type="Proteomes" id="UP000221734">
    <property type="component" value="Chromosome Kuenenia_stuttgartiensis_MBR1"/>
</dbReference>
<dbReference type="Gene3D" id="1.10.287.110">
    <property type="entry name" value="DnaJ domain"/>
    <property type="match status" value="1"/>
</dbReference>
<evidence type="ECO:0000313" key="1">
    <source>
        <dbReference type="EMBL" id="SOH04196.1"/>
    </source>
</evidence>
<dbReference type="CDD" id="cd06257">
    <property type="entry name" value="DnaJ"/>
    <property type="match status" value="1"/>
</dbReference>
<dbReference type="KEGG" id="kst:KSMBR1_1697"/>
<dbReference type="PANTHER" id="PTHR24074">
    <property type="entry name" value="CO-CHAPERONE PROTEIN DJLA"/>
    <property type="match status" value="1"/>
</dbReference>
<gene>
    <name evidence="1" type="ORF">KSMBR1_1697</name>
</gene>
<dbReference type="RefSeq" id="WP_099324922.1">
    <property type="nucleotide sequence ID" value="NZ_LT934425.1"/>
</dbReference>
<dbReference type="PRINTS" id="PR00625">
    <property type="entry name" value="JDOMAIN"/>
</dbReference>
<dbReference type="InterPro" id="IPR050817">
    <property type="entry name" value="DjlA_DnaK_co-chaperone"/>
</dbReference>